<dbReference type="EMBL" id="CP165718">
    <property type="protein sequence ID" value="XDV10486.1"/>
    <property type="molecule type" value="Genomic_DNA"/>
</dbReference>
<dbReference type="InterPro" id="IPR004449">
    <property type="entry name" value="SixA"/>
</dbReference>
<dbReference type="RefSeq" id="WP_369743871.1">
    <property type="nucleotide sequence ID" value="NZ_CP165718.1"/>
</dbReference>
<dbReference type="InterPro" id="IPR013078">
    <property type="entry name" value="His_Pase_superF_clade-1"/>
</dbReference>
<dbReference type="GO" id="GO:0101006">
    <property type="term" value="F:protein histidine phosphatase activity"/>
    <property type="evidence" value="ECO:0007669"/>
    <property type="project" value="InterPro"/>
</dbReference>
<reference evidence="1" key="1">
    <citation type="submission" date="2024-07" db="EMBL/GenBank/DDBJ databases">
        <title>Whole genome sequence of bacterial strains from algal surface.</title>
        <authorList>
            <person name="Kumar P."/>
        </authorList>
    </citation>
    <scope>NUCLEOTIDE SEQUENCE</scope>
    <source>
        <strain evidence="1">PP-1MA</strain>
    </source>
</reference>
<accession>A0AB39X923</accession>
<dbReference type="Pfam" id="PF00300">
    <property type="entry name" value="His_Phos_1"/>
    <property type="match status" value="1"/>
</dbReference>
<name>A0AB39X923_9GAMM</name>
<dbReference type="SUPFAM" id="SSF53254">
    <property type="entry name" value="Phosphoglycerate mutase-like"/>
    <property type="match status" value="1"/>
</dbReference>
<dbReference type="CDD" id="cd07067">
    <property type="entry name" value="HP_PGM_like"/>
    <property type="match status" value="1"/>
</dbReference>
<dbReference type="InterPro" id="IPR029033">
    <property type="entry name" value="His_PPase_superfam"/>
</dbReference>
<evidence type="ECO:0000313" key="1">
    <source>
        <dbReference type="EMBL" id="XDV10486.1"/>
    </source>
</evidence>
<dbReference type="GO" id="GO:0005737">
    <property type="term" value="C:cytoplasm"/>
    <property type="evidence" value="ECO:0007669"/>
    <property type="project" value="InterPro"/>
</dbReference>
<dbReference type="SMART" id="SM00855">
    <property type="entry name" value="PGAM"/>
    <property type="match status" value="1"/>
</dbReference>
<dbReference type="NCBIfam" id="TIGR00249">
    <property type="entry name" value="sixA"/>
    <property type="match status" value="1"/>
</dbReference>
<dbReference type="Gene3D" id="3.40.50.1240">
    <property type="entry name" value="Phosphoglycerate mutase-like"/>
    <property type="match status" value="1"/>
</dbReference>
<sequence>MTITLYLMRHGDAVPAQALQADAIRPLSPLGEEEVLAAATWLQQYLAEQGQSGLDWLLVSPYIRAQQTATIVAQTTTAKVRDISHDITPAGDADMFAEWLWLKLAAIASTSAQVMVVSHMPFISYLVAALDQATPPLIFPTAGIAELQVDIAKRKISFVRMIAATPAE</sequence>
<organism evidence="1">
    <name type="scientific">Pseudidiomarina sp. PP-1MA</name>
    <dbReference type="NCBI Taxonomy" id="3237706"/>
    <lineage>
        <taxon>Bacteria</taxon>
        <taxon>Pseudomonadati</taxon>
        <taxon>Pseudomonadota</taxon>
        <taxon>Gammaproteobacteria</taxon>
        <taxon>Alteromonadales</taxon>
        <taxon>Idiomarinaceae</taxon>
        <taxon>Pseudidiomarina</taxon>
    </lineage>
</organism>
<protein>
    <submittedName>
        <fullName evidence="1">Phosphohistidine phosphatase SixA</fullName>
    </submittedName>
</protein>
<proteinExistence type="predicted"/>
<dbReference type="AlphaFoldDB" id="A0AB39X923"/>
<gene>
    <name evidence="1" type="primary">sixA</name>
    <name evidence="1" type="ORF">AB8S08_04710</name>
</gene>